<keyword evidence="1" id="KW-0812">Transmembrane</keyword>
<keyword evidence="1" id="KW-1133">Transmembrane helix</keyword>
<evidence type="ECO:0000313" key="2">
    <source>
        <dbReference type="EMBL" id="MCK8783923.1"/>
    </source>
</evidence>
<feature type="transmembrane region" description="Helical" evidence="1">
    <location>
        <begin position="12"/>
        <end position="30"/>
    </location>
</feature>
<protein>
    <submittedName>
        <fullName evidence="2">Uncharacterized protein</fullName>
    </submittedName>
</protein>
<sequence length="75" mass="7972">MSRTALEQISLITEVAALAFILGAMAASAWETRRWNLQAGGRTLRTLHAGSLTAGIVAAVIAFALALHISYLLLH</sequence>
<dbReference type="EMBL" id="JALPRX010000022">
    <property type="protein sequence ID" value="MCK8783923.1"/>
    <property type="molecule type" value="Genomic_DNA"/>
</dbReference>
<dbReference type="RefSeq" id="WP_248666045.1">
    <property type="nucleotide sequence ID" value="NZ_JALPRX010000022.1"/>
</dbReference>
<comment type="caution">
    <text evidence="2">The sequence shown here is derived from an EMBL/GenBank/DDBJ whole genome shotgun (WGS) entry which is preliminary data.</text>
</comment>
<gene>
    <name evidence="2" type="ORF">M0638_05950</name>
</gene>
<reference evidence="2" key="1">
    <citation type="submission" date="2022-04" db="EMBL/GenBank/DDBJ databases">
        <title>Roseomonas acroporae sp. nov., isolated from coral Acropora digitifera.</title>
        <authorList>
            <person name="Sun H."/>
        </authorList>
    </citation>
    <scope>NUCLEOTIDE SEQUENCE</scope>
    <source>
        <strain evidence="2">NAR14</strain>
    </source>
</reference>
<keyword evidence="1" id="KW-0472">Membrane</keyword>
<dbReference type="Proteomes" id="UP001139516">
    <property type="component" value="Unassembled WGS sequence"/>
</dbReference>
<name>A0A9X1Y677_9PROT</name>
<feature type="transmembrane region" description="Helical" evidence="1">
    <location>
        <begin position="50"/>
        <end position="74"/>
    </location>
</feature>
<organism evidence="2 3">
    <name type="scientific">Roseomonas acroporae</name>
    <dbReference type="NCBI Taxonomy" id="2937791"/>
    <lineage>
        <taxon>Bacteria</taxon>
        <taxon>Pseudomonadati</taxon>
        <taxon>Pseudomonadota</taxon>
        <taxon>Alphaproteobacteria</taxon>
        <taxon>Acetobacterales</taxon>
        <taxon>Roseomonadaceae</taxon>
        <taxon>Roseomonas</taxon>
    </lineage>
</organism>
<proteinExistence type="predicted"/>
<accession>A0A9X1Y677</accession>
<evidence type="ECO:0000313" key="3">
    <source>
        <dbReference type="Proteomes" id="UP001139516"/>
    </source>
</evidence>
<dbReference type="AlphaFoldDB" id="A0A9X1Y677"/>
<keyword evidence="3" id="KW-1185">Reference proteome</keyword>
<evidence type="ECO:0000256" key="1">
    <source>
        <dbReference type="SAM" id="Phobius"/>
    </source>
</evidence>